<keyword evidence="5" id="KW-1185">Reference proteome</keyword>
<feature type="chain" id="PRO_5032530445" evidence="2">
    <location>
        <begin position="22"/>
        <end position="159"/>
    </location>
</feature>
<organism evidence="4 5">
    <name type="scientific">Polaribacter haliotis</name>
    <dbReference type="NCBI Taxonomy" id="1888915"/>
    <lineage>
        <taxon>Bacteria</taxon>
        <taxon>Pseudomonadati</taxon>
        <taxon>Bacteroidota</taxon>
        <taxon>Flavobacteriia</taxon>
        <taxon>Flavobacteriales</taxon>
        <taxon>Flavobacteriaceae</taxon>
    </lineage>
</organism>
<dbReference type="Pfam" id="PF18962">
    <property type="entry name" value="Por_Secre_tail"/>
    <property type="match status" value="1"/>
</dbReference>
<keyword evidence="1 2" id="KW-0732">Signal</keyword>
<protein>
    <submittedName>
        <fullName evidence="4">T9SS type A sorting domain-containing protein</fullName>
    </submittedName>
</protein>
<dbReference type="NCBIfam" id="TIGR04183">
    <property type="entry name" value="Por_Secre_tail"/>
    <property type="match status" value="1"/>
</dbReference>
<feature type="domain" description="Secretion system C-terminal sorting" evidence="3">
    <location>
        <begin position="85"/>
        <end position="151"/>
    </location>
</feature>
<reference evidence="4 5" key="1">
    <citation type="journal article" date="2016" name="Int. J. Syst. Evol. Microbiol.">
        <title>Polaribacter haliotis sp. nov., isolated from the gut of abalone Haliotis discus hannai.</title>
        <authorList>
            <person name="Kim Y.O."/>
            <person name="Park I.S."/>
            <person name="Park S."/>
            <person name="Nam B.H."/>
            <person name="Park J.M."/>
            <person name="Kim D.G."/>
            <person name="Yoon J.H."/>
        </authorList>
    </citation>
    <scope>NUCLEOTIDE SEQUENCE [LARGE SCALE GENOMIC DNA]</scope>
    <source>
        <strain evidence="4 5">KCTC 52418</strain>
    </source>
</reference>
<dbReference type="RefSeq" id="WP_088355219.1">
    <property type="nucleotide sequence ID" value="NZ_CP061813.1"/>
</dbReference>
<evidence type="ECO:0000259" key="3">
    <source>
        <dbReference type="Pfam" id="PF18962"/>
    </source>
</evidence>
<dbReference type="KEGG" id="phal:H9I45_00675"/>
<dbReference type="AlphaFoldDB" id="A0A7L8AGB7"/>
<sequence length="159" mass="18031">MNKKTTLIFFFLLTNTLLVFCQNSINTSSGNVKTNNGSFTYSVGQIFNNQYSSTKGSISFGVQNAYEIYTTLGLLNTDINLKMAVYPNPIVNNLNLSIKNYITKDLTFVIYDILGKKQIANKILAEQTIINVKKLPNTIYFLKIIKNNKPIKIFKIIKK</sequence>
<dbReference type="InterPro" id="IPR026444">
    <property type="entry name" value="Secre_tail"/>
</dbReference>
<dbReference type="Proteomes" id="UP000516764">
    <property type="component" value="Chromosome"/>
</dbReference>
<evidence type="ECO:0000313" key="4">
    <source>
        <dbReference type="EMBL" id="QOD60984.1"/>
    </source>
</evidence>
<evidence type="ECO:0000313" key="5">
    <source>
        <dbReference type="Proteomes" id="UP000516764"/>
    </source>
</evidence>
<gene>
    <name evidence="4" type="ORF">H9I45_00675</name>
</gene>
<proteinExistence type="predicted"/>
<evidence type="ECO:0000256" key="1">
    <source>
        <dbReference type="ARBA" id="ARBA00022729"/>
    </source>
</evidence>
<accession>A0A7L8AGB7</accession>
<dbReference type="OrthoDB" id="1352409at2"/>
<evidence type="ECO:0000256" key="2">
    <source>
        <dbReference type="SAM" id="SignalP"/>
    </source>
</evidence>
<name>A0A7L8AGB7_9FLAO</name>
<dbReference type="EMBL" id="CP061813">
    <property type="protein sequence ID" value="QOD60984.1"/>
    <property type="molecule type" value="Genomic_DNA"/>
</dbReference>
<feature type="signal peptide" evidence="2">
    <location>
        <begin position="1"/>
        <end position="21"/>
    </location>
</feature>